<comment type="caution">
    <text evidence="2">The sequence shown here is derived from an EMBL/GenBank/DDBJ whole genome shotgun (WGS) entry which is preliminary data.</text>
</comment>
<evidence type="ECO:0000313" key="3">
    <source>
        <dbReference type="Proteomes" id="UP000237822"/>
    </source>
</evidence>
<feature type="transmembrane region" description="Helical" evidence="1">
    <location>
        <begin position="29"/>
        <end position="48"/>
    </location>
</feature>
<dbReference type="EMBL" id="PVTI01000014">
    <property type="protein sequence ID" value="PRY57995.1"/>
    <property type="molecule type" value="Genomic_DNA"/>
</dbReference>
<protein>
    <submittedName>
        <fullName evidence="2">Uncharacterized protein</fullName>
    </submittedName>
</protein>
<evidence type="ECO:0000313" key="2">
    <source>
        <dbReference type="EMBL" id="PRY57995.1"/>
    </source>
</evidence>
<evidence type="ECO:0000256" key="1">
    <source>
        <dbReference type="SAM" id="Phobius"/>
    </source>
</evidence>
<name>A0A2T0UJ80_9MICO</name>
<dbReference type="Proteomes" id="UP000237822">
    <property type="component" value="Unassembled WGS sequence"/>
</dbReference>
<reference evidence="2 3" key="1">
    <citation type="submission" date="2018-03" db="EMBL/GenBank/DDBJ databases">
        <title>Genomic Encyclopedia of Archaeal and Bacterial Type Strains, Phase II (KMG-II): from individual species to whole genera.</title>
        <authorList>
            <person name="Goeker M."/>
        </authorList>
    </citation>
    <scope>NUCLEOTIDE SEQUENCE [LARGE SCALE GENOMIC DNA]</scope>
    <source>
        <strain evidence="2 3">ATCC BAA-1496</strain>
    </source>
</reference>
<keyword evidence="1" id="KW-1133">Transmembrane helix</keyword>
<sequence>MAGAWLAWRRRWYETTGWAVGVEPIWRRWSGRVLVALLLASILLSLPYDCRDHLLVLGGIVVRSSVLAGGALVLAAALGVARAVVSEPIRRSPIALRQKRCARRMATLVVAVGSCFLTVLGALDDLVMTYVVLEPASPQGCRVVVVERSFLLLGSGDIHLLPSGRVVTNVVDGYQAEDGQQPFSRGRYSLVWTGERGLLTAPGTSDAPVTPSTFTVDCG</sequence>
<proteinExistence type="predicted"/>
<organism evidence="2 3">
    <name type="scientific">Knoellia remsis</name>
    <dbReference type="NCBI Taxonomy" id="407159"/>
    <lineage>
        <taxon>Bacteria</taxon>
        <taxon>Bacillati</taxon>
        <taxon>Actinomycetota</taxon>
        <taxon>Actinomycetes</taxon>
        <taxon>Micrococcales</taxon>
        <taxon>Intrasporangiaceae</taxon>
        <taxon>Knoellia</taxon>
    </lineage>
</organism>
<gene>
    <name evidence="2" type="ORF">BCF74_11425</name>
</gene>
<keyword evidence="1" id="KW-0812">Transmembrane</keyword>
<feature type="transmembrane region" description="Helical" evidence="1">
    <location>
        <begin position="106"/>
        <end position="133"/>
    </location>
</feature>
<accession>A0A2T0UJ80</accession>
<feature type="transmembrane region" description="Helical" evidence="1">
    <location>
        <begin position="60"/>
        <end position="85"/>
    </location>
</feature>
<keyword evidence="1" id="KW-0472">Membrane</keyword>
<keyword evidence="3" id="KW-1185">Reference proteome</keyword>
<dbReference type="AlphaFoldDB" id="A0A2T0UJ80"/>